<dbReference type="EMBL" id="JAVDXT010000002">
    <property type="protein sequence ID" value="MDR7378413.1"/>
    <property type="molecule type" value="Genomic_DNA"/>
</dbReference>
<evidence type="ECO:0000256" key="5">
    <source>
        <dbReference type="ARBA" id="ARBA00022989"/>
    </source>
</evidence>
<dbReference type="PANTHER" id="PTHR43163">
    <property type="entry name" value="DIPEPTIDE TRANSPORT SYSTEM PERMEASE PROTEIN DPPB-RELATED"/>
    <property type="match status" value="1"/>
</dbReference>
<feature type="transmembrane region" description="Helical" evidence="7">
    <location>
        <begin position="12"/>
        <end position="30"/>
    </location>
</feature>
<feature type="transmembrane region" description="Helical" evidence="7">
    <location>
        <begin position="174"/>
        <end position="198"/>
    </location>
</feature>
<evidence type="ECO:0000313" key="10">
    <source>
        <dbReference type="Proteomes" id="UP001180487"/>
    </source>
</evidence>
<sequence length="321" mass="35300">MLLLLLRRLGQSILVLLAVSFVSFMVFRHIGDPTISLLGEDASLADRQAVIAELGFDQPVPVQYLRYLGNVLHGEFGISYRLKRPVVEVIAERLPATLELALVAGLLAVAGGVALGVYTAIRHDSWASRVLMTVSLVGVSLPTFLIGIGLIYLFSVELRWLPSFGRGDTVALGGWRTGFLTASGWASLVLPVCTLALFKLTLIMRLVRTEMLEALRTDYVRFARARGLPERRIHYRHALRNTLIPVVTITGLQIGSLIAFAIVTETVFQWPGVGLLFISSIQAVDVPVIAAYLLLIAVLYVLINFVVDGVYLLVDPRLRQI</sequence>
<gene>
    <name evidence="9" type="ORF">J2X19_003092</name>
</gene>
<dbReference type="PROSITE" id="PS50928">
    <property type="entry name" value="ABC_TM1"/>
    <property type="match status" value="1"/>
</dbReference>
<dbReference type="Proteomes" id="UP001180487">
    <property type="component" value="Unassembled WGS sequence"/>
</dbReference>
<dbReference type="CDD" id="cd06261">
    <property type="entry name" value="TM_PBP2"/>
    <property type="match status" value="1"/>
</dbReference>
<comment type="caution">
    <text evidence="9">The sequence shown here is derived from an EMBL/GenBank/DDBJ whole genome shotgun (WGS) entry which is preliminary data.</text>
</comment>
<evidence type="ECO:0000256" key="2">
    <source>
        <dbReference type="ARBA" id="ARBA00022448"/>
    </source>
</evidence>
<evidence type="ECO:0000313" key="9">
    <source>
        <dbReference type="EMBL" id="MDR7378413.1"/>
    </source>
</evidence>
<evidence type="ECO:0000259" key="8">
    <source>
        <dbReference type="PROSITE" id="PS50928"/>
    </source>
</evidence>
<keyword evidence="4 7" id="KW-0812">Transmembrane</keyword>
<dbReference type="RefSeq" id="WP_310374474.1">
    <property type="nucleotide sequence ID" value="NZ_JAVDXT010000002.1"/>
</dbReference>
<keyword evidence="5 7" id="KW-1133">Transmembrane helix</keyword>
<dbReference type="Gene3D" id="1.10.3720.10">
    <property type="entry name" value="MetI-like"/>
    <property type="match status" value="1"/>
</dbReference>
<organism evidence="9 10">
    <name type="scientific">Rhodoferax ferrireducens</name>
    <dbReference type="NCBI Taxonomy" id="192843"/>
    <lineage>
        <taxon>Bacteria</taxon>
        <taxon>Pseudomonadati</taxon>
        <taxon>Pseudomonadota</taxon>
        <taxon>Betaproteobacteria</taxon>
        <taxon>Burkholderiales</taxon>
        <taxon>Comamonadaceae</taxon>
        <taxon>Rhodoferax</taxon>
    </lineage>
</organism>
<comment type="similarity">
    <text evidence="7">Belongs to the binding-protein-dependent transport system permease family.</text>
</comment>
<keyword evidence="2 7" id="KW-0813">Transport</keyword>
<evidence type="ECO:0000256" key="7">
    <source>
        <dbReference type="RuleBase" id="RU363032"/>
    </source>
</evidence>
<feature type="transmembrane region" description="Helical" evidence="7">
    <location>
        <begin position="289"/>
        <end position="314"/>
    </location>
</feature>
<dbReference type="PANTHER" id="PTHR43163:SF2">
    <property type="entry name" value="ABC TRANSPORTER PERMEASE PROTEIN"/>
    <property type="match status" value="1"/>
</dbReference>
<dbReference type="Pfam" id="PF00528">
    <property type="entry name" value="BPD_transp_1"/>
    <property type="match status" value="1"/>
</dbReference>
<feature type="transmembrane region" description="Helical" evidence="7">
    <location>
        <begin position="130"/>
        <end position="154"/>
    </location>
</feature>
<reference evidence="9 10" key="1">
    <citation type="submission" date="2023-07" db="EMBL/GenBank/DDBJ databases">
        <title>Sorghum-associated microbial communities from plants grown in Nebraska, USA.</title>
        <authorList>
            <person name="Schachtman D."/>
        </authorList>
    </citation>
    <scope>NUCLEOTIDE SEQUENCE [LARGE SCALE GENOMIC DNA]</scope>
    <source>
        <strain evidence="9 10">BE313</strain>
    </source>
</reference>
<evidence type="ECO:0000256" key="3">
    <source>
        <dbReference type="ARBA" id="ARBA00022475"/>
    </source>
</evidence>
<dbReference type="Pfam" id="PF19300">
    <property type="entry name" value="BPD_transp_1_N"/>
    <property type="match status" value="1"/>
</dbReference>
<accession>A0ABU2CAS3</accession>
<name>A0ABU2CAS3_9BURK</name>
<feature type="domain" description="ABC transmembrane type-1" evidence="8">
    <location>
        <begin position="94"/>
        <end position="307"/>
    </location>
</feature>
<keyword evidence="10" id="KW-1185">Reference proteome</keyword>
<dbReference type="InterPro" id="IPR035906">
    <property type="entry name" value="MetI-like_sf"/>
</dbReference>
<dbReference type="SUPFAM" id="SSF161098">
    <property type="entry name" value="MetI-like"/>
    <property type="match status" value="1"/>
</dbReference>
<keyword evidence="3" id="KW-1003">Cell membrane</keyword>
<evidence type="ECO:0000256" key="6">
    <source>
        <dbReference type="ARBA" id="ARBA00023136"/>
    </source>
</evidence>
<feature type="transmembrane region" description="Helical" evidence="7">
    <location>
        <begin position="242"/>
        <end position="263"/>
    </location>
</feature>
<keyword evidence="6 7" id="KW-0472">Membrane</keyword>
<dbReference type="InterPro" id="IPR045621">
    <property type="entry name" value="BPD_transp_1_N"/>
</dbReference>
<protein>
    <submittedName>
        <fullName evidence="9">Peptide/nickel transport system permease protein</fullName>
    </submittedName>
</protein>
<feature type="transmembrane region" description="Helical" evidence="7">
    <location>
        <begin position="100"/>
        <end position="118"/>
    </location>
</feature>
<evidence type="ECO:0000256" key="1">
    <source>
        <dbReference type="ARBA" id="ARBA00004651"/>
    </source>
</evidence>
<evidence type="ECO:0000256" key="4">
    <source>
        <dbReference type="ARBA" id="ARBA00022692"/>
    </source>
</evidence>
<proteinExistence type="inferred from homology"/>
<comment type="subcellular location">
    <subcellularLocation>
        <location evidence="1 7">Cell membrane</location>
        <topology evidence="1 7">Multi-pass membrane protein</topology>
    </subcellularLocation>
</comment>
<dbReference type="InterPro" id="IPR000515">
    <property type="entry name" value="MetI-like"/>
</dbReference>